<evidence type="ECO:0000313" key="4">
    <source>
        <dbReference type="Proteomes" id="UP000294599"/>
    </source>
</evidence>
<dbReference type="GO" id="GO:0010411">
    <property type="term" value="P:xyloglucan metabolic process"/>
    <property type="evidence" value="ECO:0007669"/>
    <property type="project" value="TreeGrafter"/>
</dbReference>
<organism evidence="3 4">
    <name type="scientific">Pseudofulvimonas gallinarii</name>
    <dbReference type="NCBI Taxonomy" id="634155"/>
    <lineage>
        <taxon>Bacteria</taxon>
        <taxon>Pseudomonadati</taxon>
        <taxon>Pseudomonadota</taxon>
        <taxon>Gammaproteobacteria</taxon>
        <taxon>Lysobacterales</taxon>
        <taxon>Rhodanobacteraceae</taxon>
        <taxon>Pseudofulvimonas</taxon>
    </lineage>
</organism>
<dbReference type="Proteomes" id="UP000294599">
    <property type="component" value="Unassembled WGS sequence"/>
</dbReference>
<evidence type="ECO:0000313" key="3">
    <source>
        <dbReference type="EMBL" id="TCS98856.1"/>
    </source>
</evidence>
<keyword evidence="4" id="KW-1185">Reference proteome</keyword>
<dbReference type="InterPro" id="IPR036278">
    <property type="entry name" value="Sialidase_sf"/>
</dbReference>
<dbReference type="InterPro" id="IPR015943">
    <property type="entry name" value="WD40/YVTN_repeat-like_dom_sf"/>
</dbReference>
<feature type="chain" id="PRO_5030099335" evidence="2">
    <location>
        <begin position="25"/>
        <end position="937"/>
    </location>
</feature>
<dbReference type="PANTHER" id="PTHR43739">
    <property type="entry name" value="XYLOGLUCANASE (EUROFUNG)"/>
    <property type="match status" value="1"/>
</dbReference>
<name>A0A4R3LM10_9GAMM</name>
<dbReference type="OrthoDB" id="5711096at2"/>
<dbReference type="Gene3D" id="2.130.10.10">
    <property type="entry name" value="YVTN repeat-like/Quinoprotein amine dehydrogenase"/>
    <property type="match status" value="4"/>
</dbReference>
<dbReference type="EMBL" id="SMAF01000007">
    <property type="protein sequence ID" value="TCS98856.1"/>
    <property type="molecule type" value="Genomic_DNA"/>
</dbReference>
<comment type="caution">
    <text evidence="3">The sequence shown here is derived from an EMBL/GenBank/DDBJ whole genome shotgun (WGS) entry which is preliminary data.</text>
</comment>
<evidence type="ECO:0000256" key="1">
    <source>
        <dbReference type="SAM" id="MobiDB-lite"/>
    </source>
</evidence>
<reference evidence="3 4" key="1">
    <citation type="submission" date="2019-03" db="EMBL/GenBank/DDBJ databases">
        <title>Genomic Encyclopedia of Type Strains, Phase IV (KMG-IV): sequencing the most valuable type-strain genomes for metagenomic binning, comparative biology and taxonomic classification.</title>
        <authorList>
            <person name="Goeker M."/>
        </authorList>
    </citation>
    <scope>NUCLEOTIDE SEQUENCE [LARGE SCALE GENOMIC DNA]</scope>
    <source>
        <strain evidence="3 4">DSM 21944</strain>
    </source>
</reference>
<dbReference type="SUPFAM" id="SSF110296">
    <property type="entry name" value="Oligoxyloglucan reducing end-specific cellobiohydrolase"/>
    <property type="match status" value="2"/>
</dbReference>
<evidence type="ECO:0000256" key="2">
    <source>
        <dbReference type="SAM" id="SignalP"/>
    </source>
</evidence>
<dbReference type="RefSeq" id="WP_132577327.1">
    <property type="nucleotide sequence ID" value="NZ_JBHLWF010000032.1"/>
</dbReference>
<dbReference type="CDD" id="cd15482">
    <property type="entry name" value="Sialidase_non-viral"/>
    <property type="match status" value="2"/>
</dbReference>
<dbReference type="PANTHER" id="PTHR43739:SF5">
    <property type="entry name" value="EXO-ALPHA-SIALIDASE"/>
    <property type="match status" value="1"/>
</dbReference>
<sequence>MYRHLLQLAVPSLLALVLAVPAQAGPGVWTSSGPEGGTIFEIAVDPAQPATVFLGAQSAVHKSTDTGLTWTTLNVAPYAAVLNRLRMSPHDGDLLLVTNFWQIFRSTDGGSNWSALAGGLPVPGGFSELAFDPTTPGRVWASGSAGFWQSLDDGDTWTQLPATGLTSMPLHVVADPHVPGRLLGSYGEELFRSTDAGATWTAATGLPGSGYYINGAFAFTSTPGMVLVGTQGSIFRSVDGGASFSLLAAVDLPQVGAIRRIQAHPSDPSVWWIATNVGLARTNDGGMSYSVVGQGIRPVAGGSYDNGVNALFVRPDDVNTLYAGADFTGFYVTHDGGTSWSRRNTGLRQAAIRALAVHPTQPLWVFAGYGDAFDTPSDGLFRSIDRGGSWFSASPSLEASGLRTILVDPNTTSSPFSTTLYAAGYGQPLFSMSGTVRDGNAGVFKSSDGGATWSTIDNGIPFQTSAGYKRSYFNIARTVVADPSSGGAPAGTGPLQTLYLSGSGSISYDYNTGVPTVNAARIYKSTDAGGNWTASDNGLPIPLYDTVTHQSYAVIAVPLVIDPVTPTTLYVGTSTSGYEPGYTNPLVSRGVINGVFKSTDGGANWLHSSVGLPRMNPADPDSAQRSVLALALAPSLPSRLYAATHNLLGDSVIFRSDDAGASWYEANNGIAPQSDIRALIVDPTDPDIAYAGSTGSETNPGGVYRTTDGGQTWTSYSIGLPPSAASALELDLSGAVPRLYAGTRHGVFSIDQVPDEDADGVPSAIESGAPSGGDGNGDGIPDTVQAQVASLLDAGDGAGRGGDRYITIEVEPLQGACARLENAHALPASAFPVDTGHDYPLGLVRLDLGNCTQARLRLHYHGAGFGAGWRFRVFAPLTPEATHTYAWRDLPFTRDGNTWTVILTDNQLGDLRATENAMLFQGGVALSESIFANGFEP</sequence>
<protein>
    <submittedName>
        <fullName evidence="3">Photosystem II stability/assembly factor-like uncharacterized protein</fullName>
    </submittedName>
</protein>
<keyword evidence="2" id="KW-0732">Signal</keyword>
<feature type="signal peptide" evidence="2">
    <location>
        <begin position="1"/>
        <end position="24"/>
    </location>
</feature>
<accession>A0A4R3LM10</accession>
<dbReference type="SUPFAM" id="SSF50939">
    <property type="entry name" value="Sialidases"/>
    <property type="match status" value="1"/>
</dbReference>
<dbReference type="AlphaFoldDB" id="A0A4R3LM10"/>
<proteinExistence type="predicted"/>
<gene>
    <name evidence="3" type="ORF">EDC25_10753</name>
</gene>
<feature type="region of interest" description="Disordered" evidence="1">
    <location>
        <begin position="753"/>
        <end position="782"/>
    </location>
</feature>
<dbReference type="InterPro" id="IPR052025">
    <property type="entry name" value="Xyloglucanase_GH74"/>
</dbReference>